<evidence type="ECO:0000313" key="2">
    <source>
        <dbReference type="Proteomes" id="UP000575083"/>
    </source>
</evidence>
<dbReference type="RefSeq" id="WP_184856680.1">
    <property type="nucleotide sequence ID" value="NZ_JACHLK010000003.1"/>
</dbReference>
<dbReference type="EMBL" id="JACHLK010000003">
    <property type="protein sequence ID" value="MBB6559251.1"/>
    <property type="molecule type" value="Genomic_DNA"/>
</dbReference>
<proteinExistence type="predicted"/>
<reference evidence="1 2" key="1">
    <citation type="submission" date="2020-08" db="EMBL/GenBank/DDBJ databases">
        <title>Functional genomics of gut bacteria from endangered species of beetles.</title>
        <authorList>
            <person name="Carlos-Shanley C."/>
        </authorList>
    </citation>
    <scope>NUCLEOTIDE SEQUENCE [LARGE SCALE GENOMIC DNA]</scope>
    <source>
        <strain evidence="1 2">S00198</strain>
    </source>
</reference>
<accession>A0A7X0PCY8</accession>
<sequence length="77" mass="8671">MLLNANYNATYHAPHFEPTVDELATLKHLEMENISVTSALKEHMSGRLYEHGLIAKNASGQVTITDTGRHLVRRQNN</sequence>
<dbReference type="AlphaFoldDB" id="A0A7X0PCY8"/>
<organism evidence="1 2">
    <name type="scientific">Acidovorax soli</name>
    <dbReference type="NCBI Taxonomy" id="592050"/>
    <lineage>
        <taxon>Bacteria</taxon>
        <taxon>Pseudomonadati</taxon>
        <taxon>Pseudomonadota</taxon>
        <taxon>Betaproteobacteria</taxon>
        <taxon>Burkholderiales</taxon>
        <taxon>Comamonadaceae</taxon>
        <taxon>Acidovorax</taxon>
    </lineage>
</organism>
<evidence type="ECO:0000313" key="1">
    <source>
        <dbReference type="EMBL" id="MBB6559251.1"/>
    </source>
</evidence>
<comment type="caution">
    <text evidence="1">The sequence shown here is derived from an EMBL/GenBank/DDBJ whole genome shotgun (WGS) entry which is preliminary data.</text>
</comment>
<gene>
    <name evidence="1" type="ORF">HNP48_001918</name>
</gene>
<keyword evidence="2" id="KW-1185">Reference proteome</keyword>
<dbReference type="Proteomes" id="UP000575083">
    <property type="component" value="Unassembled WGS sequence"/>
</dbReference>
<protein>
    <submittedName>
        <fullName evidence="1">Uncharacterized protein</fullName>
    </submittedName>
</protein>
<name>A0A7X0PCY8_9BURK</name>